<reference evidence="3" key="1">
    <citation type="journal article" date="2019" name="Int. J. Syst. Evol. Microbiol.">
        <title>The Global Catalogue of Microorganisms (GCM) 10K type strain sequencing project: providing services to taxonomists for standard genome sequencing and annotation.</title>
        <authorList>
            <consortium name="The Broad Institute Genomics Platform"/>
            <consortium name="The Broad Institute Genome Sequencing Center for Infectious Disease"/>
            <person name="Wu L."/>
            <person name="Ma J."/>
        </authorList>
    </citation>
    <scope>NUCLEOTIDE SEQUENCE [LARGE SCALE GENOMIC DNA]</scope>
    <source>
        <strain evidence="3">JCM 18657</strain>
    </source>
</reference>
<keyword evidence="1" id="KW-1133">Transmembrane helix</keyword>
<evidence type="ECO:0000313" key="2">
    <source>
        <dbReference type="EMBL" id="MFC7750426.1"/>
    </source>
</evidence>
<dbReference type="EMBL" id="JBHTGQ010000023">
    <property type="protein sequence ID" value="MFC7750426.1"/>
    <property type="molecule type" value="Genomic_DNA"/>
</dbReference>
<evidence type="ECO:0000313" key="3">
    <source>
        <dbReference type="Proteomes" id="UP001596528"/>
    </source>
</evidence>
<sequence>MNKSLTRSEYLMSFLFIFMLICVVAAFFFGYDVGSDRTKVRYEAKLAQNNEQPQELTAYHQQYLVSFYHSVYAPYDEFRKQWFNFRESLETGGAAAGNPAKSLQELSKSANQIYEKMMTFSVPPSSPALQEAQNLYLKSLKLFEQASGERQSKSNGLQPSALLAALDSDSYIQQAIQYGLDAQSQYFEAILKWNESVQPVPGQELLSSSNLPISDWGKLNLNAKNKYVSAMMSENKWFLPVQTMDLVARMDEMIASGQAQKLGLTETKPLAELIVQTGAVREGDFAKTKEKFYAQQTLPQLPFFFGSN</sequence>
<dbReference type="Proteomes" id="UP001596528">
    <property type="component" value="Unassembled WGS sequence"/>
</dbReference>
<keyword evidence="3" id="KW-1185">Reference proteome</keyword>
<comment type="caution">
    <text evidence="2">The sequence shown here is derived from an EMBL/GenBank/DDBJ whole genome shotgun (WGS) entry which is preliminary data.</text>
</comment>
<evidence type="ECO:0000256" key="1">
    <source>
        <dbReference type="SAM" id="Phobius"/>
    </source>
</evidence>
<protein>
    <submittedName>
        <fullName evidence="2">Uncharacterized protein</fullName>
    </submittedName>
</protein>
<dbReference type="RefSeq" id="WP_138787968.1">
    <property type="nucleotide sequence ID" value="NZ_JBHTGQ010000023.1"/>
</dbReference>
<name>A0ABW2V6N7_9BACL</name>
<proteinExistence type="predicted"/>
<organism evidence="2 3">
    <name type="scientific">Paenibacillus thermoaerophilus</name>
    <dbReference type="NCBI Taxonomy" id="1215385"/>
    <lineage>
        <taxon>Bacteria</taxon>
        <taxon>Bacillati</taxon>
        <taxon>Bacillota</taxon>
        <taxon>Bacilli</taxon>
        <taxon>Bacillales</taxon>
        <taxon>Paenibacillaceae</taxon>
        <taxon>Paenibacillus</taxon>
    </lineage>
</organism>
<accession>A0ABW2V6N7</accession>
<feature type="transmembrane region" description="Helical" evidence="1">
    <location>
        <begin position="12"/>
        <end position="31"/>
    </location>
</feature>
<gene>
    <name evidence="2" type="ORF">ACFQWB_10875</name>
</gene>
<keyword evidence="1" id="KW-0812">Transmembrane</keyword>
<keyword evidence="1" id="KW-0472">Membrane</keyword>